<dbReference type="InterPro" id="IPR000719">
    <property type="entry name" value="Prot_kinase_dom"/>
</dbReference>
<evidence type="ECO:0000256" key="1">
    <source>
        <dbReference type="ARBA" id="ARBA00022527"/>
    </source>
</evidence>
<dbReference type="SUPFAM" id="SSF56112">
    <property type="entry name" value="Protein kinase-like (PK-like)"/>
    <property type="match status" value="1"/>
</dbReference>
<accession>A0A6A6QVT6</accession>
<dbReference type="PANTHER" id="PTHR24055">
    <property type="entry name" value="MITOGEN-ACTIVATED PROTEIN KINASE"/>
    <property type="match status" value="1"/>
</dbReference>
<name>A0A6A6QVT6_9PEZI</name>
<feature type="domain" description="Protein kinase" evidence="8">
    <location>
        <begin position="26"/>
        <end position="354"/>
    </location>
</feature>
<feature type="compositionally biased region" description="Polar residues" evidence="7">
    <location>
        <begin position="745"/>
        <end position="756"/>
    </location>
</feature>
<feature type="compositionally biased region" description="Polar residues" evidence="7">
    <location>
        <begin position="448"/>
        <end position="457"/>
    </location>
</feature>
<evidence type="ECO:0000256" key="4">
    <source>
        <dbReference type="ARBA" id="ARBA00047919"/>
    </source>
</evidence>
<feature type="compositionally biased region" description="Acidic residues" evidence="7">
    <location>
        <begin position="679"/>
        <end position="690"/>
    </location>
</feature>
<evidence type="ECO:0000256" key="6">
    <source>
        <dbReference type="PROSITE-ProRule" id="PRU10141"/>
    </source>
</evidence>
<evidence type="ECO:0000313" key="10">
    <source>
        <dbReference type="Proteomes" id="UP000799750"/>
    </source>
</evidence>
<keyword evidence="2 6" id="KW-0547">Nucleotide-binding</keyword>
<dbReference type="FunFam" id="3.30.200.20:FF:000233">
    <property type="entry name" value="Meiosis induction protein kinase"/>
    <property type="match status" value="1"/>
</dbReference>
<dbReference type="InterPro" id="IPR011009">
    <property type="entry name" value="Kinase-like_dom_sf"/>
</dbReference>
<feature type="region of interest" description="Disordered" evidence="7">
    <location>
        <begin position="615"/>
        <end position="776"/>
    </location>
</feature>
<organism evidence="9 10">
    <name type="scientific">Lophium mytilinum</name>
    <dbReference type="NCBI Taxonomy" id="390894"/>
    <lineage>
        <taxon>Eukaryota</taxon>
        <taxon>Fungi</taxon>
        <taxon>Dikarya</taxon>
        <taxon>Ascomycota</taxon>
        <taxon>Pezizomycotina</taxon>
        <taxon>Dothideomycetes</taxon>
        <taxon>Pleosporomycetidae</taxon>
        <taxon>Mytilinidiales</taxon>
        <taxon>Mytilinidiaceae</taxon>
        <taxon>Lophium</taxon>
    </lineage>
</organism>
<dbReference type="EMBL" id="MU004188">
    <property type="protein sequence ID" value="KAF2496244.1"/>
    <property type="molecule type" value="Genomic_DNA"/>
</dbReference>
<dbReference type="OrthoDB" id="2158884at2759"/>
<feature type="compositionally biased region" description="Polar residues" evidence="7">
    <location>
        <begin position="705"/>
        <end position="737"/>
    </location>
</feature>
<feature type="region of interest" description="Disordered" evidence="7">
    <location>
        <begin position="364"/>
        <end position="396"/>
    </location>
</feature>
<protein>
    <submittedName>
        <fullName evidence="9">Meiosis induction protein kinase-like protein</fullName>
    </submittedName>
</protein>
<dbReference type="CDD" id="cd07830">
    <property type="entry name" value="STKc_MAK_like"/>
    <property type="match status" value="1"/>
</dbReference>
<reference evidence="9" key="1">
    <citation type="journal article" date="2020" name="Stud. Mycol.">
        <title>101 Dothideomycetes genomes: a test case for predicting lifestyles and emergence of pathogens.</title>
        <authorList>
            <person name="Haridas S."/>
            <person name="Albert R."/>
            <person name="Binder M."/>
            <person name="Bloem J."/>
            <person name="Labutti K."/>
            <person name="Salamov A."/>
            <person name="Andreopoulos B."/>
            <person name="Baker S."/>
            <person name="Barry K."/>
            <person name="Bills G."/>
            <person name="Bluhm B."/>
            <person name="Cannon C."/>
            <person name="Castanera R."/>
            <person name="Culley D."/>
            <person name="Daum C."/>
            <person name="Ezra D."/>
            <person name="Gonzalez J."/>
            <person name="Henrissat B."/>
            <person name="Kuo A."/>
            <person name="Liang C."/>
            <person name="Lipzen A."/>
            <person name="Lutzoni F."/>
            <person name="Magnuson J."/>
            <person name="Mondo S."/>
            <person name="Nolan M."/>
            <person name="Ohm R."/>
            <person name="Pangilinan J."/>
            <person name="Park H.-J."/>
            <person name="Ramirez L."/>
            <person name="Alfaro M."/>
            <person name="Sun H."/>
            <person name="Tritt A."/>
            <person name="Yoshinaga Y."/>
            <person name="Zwiers L.-H."/>
            <person name="Turgeon B."/>
            <person name="Goodwin S."/>
            <person name="Spatafora J."/>
            <person name="Crous P."/>
            <person name="Grigoriev I."/>
        </authorList>
    </citation>
    <scope>NUCLEOTIDE SEQUENCE</scope>
    <source>
        <strain evidence="9">CBS 269.34</strain>
    </source>
</reference>
<dbReference type="InterPro" id="IPR017441">
    <property type="entry name" value="Protein_kinase_ATP_BS"/>
</dbReference>
<dbReference type="Proteomes" id="UP000799750">
    <property type="component" value="Unassembled WGS sequence"/>
</dbReference>
<dbReference type="InterPro" id="IPR008271">
    <property type="entry name" value="Ser/Thr_kinase_AS"/>
</dbReference>
<evidence type="ECO:0000256" key="3">
    <source>
        <dbReference type="ARBA" id="ARBA00022840"/>
    </source>
</evidence>
<feature type="compositionally biased region" description="Polar residues" evidence="7">
    <location>
        <begin position="667"/>
        <end position="677"/>
    </location>
</feature>
<gene>
    <name evidence="9" type="ORF">BU16DRAFT_371248</name>
</gene>
<feature type="region of interest" description="Disordered" evidence="7">
    <location>
        <begin position="408"/>
        <end position="473"/>
    </location>
</feature>
<feature type="binding site" evidence="6">
    <location>
        <position position="62"/>
    </location>
    <ligand>
        <name>ATP</name>
        <dbReference type="ChEBI" id="CHEBI:30616"/>
    </ligand>
</feature>
<dbReference type="PROSITE" id="PS50011">
    <property type="entry name" value="PROTEIN_KINASE_DOM"/>
    <property type="match status" value="1"/>
</dbReference>
<evidence type="ECO:0000256" key="2">
    <source>
        <dbReference type="ARBA" id="ARBA00022741"/>
    </source>
</evidence>
<sequence>MIAYETQHRGWSSQGSQATTSLDDKFEVIKDIGDGSFGSVALARVRGAGAHIARRGTLVAIKTMKKSFDSFAHCLELREVIFLRTLPNHPHLVPALDIFLDPYSRRLHIAMEYMDGNLYQLMKARDHKPLDQHSVKSILFQIISGLEHIHQHEFFHRDIKPENILVSTSAPTDSGSAFRRYSALVTPPSTPPAYTIKIADFGLARETHSKLPYTTYVSTRWYRAPEVLLRAGEYSAPVDIWAIGAMAVEIATLKPLFPGGNEVDQVWRVCEIMGSPGSWVNKQGVRVGGGDWKDGVRLAQKLGFSFPKMAPHSMDTILQAPQWPASLANFVTWCLMWDPRSRPTSSQALGHEYFADAFDPMRPKSSASRLLGRKQSDLSGHTLNSPDSTPSLTTKTSSWFRRSLVARESAPAVPQHTSTKPVSPHPSPVQAVTVEPAASSKPRPNVTKRATWTNGVPSNAAPIPILPSIRPVSPLSDTVTARASVRPVDGEEKAAKKIGRQLSVASHGNHYADLHRQEAERALNGQSGLASPPNGQKEGFFSHLRKRARRLSGRYQAPMSPNSDDIEANAGCAPWSTTSARGSMAVDPISPNSPSHPDYADLDKALQNVRYSLDAASHGTNTSKTSSRVAGNPGIKRHHSLPHGQETRSSENAPGGPISSRTRRALQKQSNPSNRYETPNEEEELLDEELNSTAKATRRLAGSEKATTSIQGPRPQVGQSSSDMGPSASYLTPSPSANRDGVNFGQGQYETPSKPMQINRAHPAKEEVNSKWPTPPYDENDWAASATASIFNTQAMYR</sequence>
<dbReference type="InterPro" id="IPR050117">
    <property type="entry name" value="MAPK"/>
</dbReference>
<feature type="compositionally biased region" description="Polar residues" evidence="7">
    <location>
        <begin position="377"/>
        <end position="396"/>
    </location>
</feature>
<keyword evidence="9" id="KW-0418">Kinase</keyword>
<dbReference type="Gene3D" id="1.10.510.10">
    <property type="entry name" value="Transferase(Phosphotransferase) domain 1"/>
    <property type="match status" value="1"/>
</dbReference>
<dbReference type="Gene3D" id="3.30.200.20">
    <property type="entry name" value="Phosphorylase Kinase, domain 1"/>
    <property type="match status" value="1"/>
</dbReference>
<keyword evidence="1" id="KW-0723">Serine/threonine-protein kinase</keyword>
<keyword evidence="9" id="KW-0808">Transferase</keyword>
<dbReference type="AlphaFoldDB" id="A0A6A6QVT6"/>
<dbReference type="GO" id="GO:0005524">
    <property type="term" value="F:ATP binding"/>
    <property type="evidence" value="ECO:0007669"/>
    <property type="project" value="UniProtKB-UniRule"/>
</dbReference>
<proteinExistence type="predicted"/>
<dbReference type="PROSITE" id="PS00107">
    <property type="entry name" value="PROTEIN_KINASE_ATP"/>
    <property type="match status" value="1"/>
</dbReference>
<dbReference type="GO" id="GO:0004707">
    <property type="term" value="F:MAP kinase activity"/>
    <property type="evidence" value="ECO:0007669"/>
    <property type="project" value="UniProtKB-EC"/>
</dbReference>
<comment type="catalytic activity">
    <reaction evidence="4">
        <text>L-threonyl-[protein] + ATP = O-phospho-L-threonyl-[protein] + ADP + H(+)</text>
        <dbReference type="Rhea" id="RHEA:46608"/>
        <dbReference type="Rhea" id="RHEA-COMP:11060"/>
        <dbReference type="Rhea" id="RHEA-COMP:11605"/>
        <dbReference type="ChEBI" id="CHEBI:15378"/>
        <dbReference type="ChEBI" id="CHEBI:30013"/>
        <dbReference type="ChEBI" id="CHEBI:30616"/>
        <dbReference type="ChEBI" id="CHEBI:61977"/>
        <dbReference type="ChEBI" id="CHEBI:456216"/>
        <dbReference type="EC" id="2.7.11.24"/>
    </reaction>
    <physiologicalReaction direction="left-to-right" evidence="4">
        <dbReference type="Rhea" id="RHEA:46609"/>
    </physiologicalReaction>
</comment>
<evidence type="ECO:0000259" key="8">
    <source>
        <dbReference type="PROSITE" id="PS50011"/>
    </source>
</evidence>
<evidence type="ECO:0000256" key="7">
    <source>
        <dbReference type="SAM" id="MobiDB-lite"/>
    </source>
</evidence>
<feature type="compositionally biased region" description="Polar residues" evidence="7">
    <location>
        <begin position="618"/>
        <end position="629"/>
    </location>
</feature>
<dbReference type="PROSITE" id="PS00108">
    <property type="entry name" value="PROTEIN_KINASE_ST"/>
    <property type="match status" value="1"/>
</dbReference>
<comment type="catalytic activity">
    <reaction evidence="5">
        <text>L-seryl-[protein] + ATP = O-phospho-L-seryl-[protein] + ADP + H(+)</text>
        <dbReference type="Rhea" id="RHEA:17989"/>
        <dbReference type="Rhea" id="RHEA-COMP:9863"/>
        <dbReference type="Rhea" id="RHEA-COMP:11604"/>
        <dbReference type="ChEBI" id="CHEBI:15378"/>
        <dbReference type="ChEBI" id="CHEBI:29999"/>
        <dbReference type="ChEBI" id="CHEBI:30616"/>
        <dbReference type="ChEBI" id="CHEBI:83421"/>
        <dbReference type="ChEBI" id="CHEBI:456216"/>
        <dbReference type="EC" id="2.7.11.24"/>
    </reaction>
    <physiologicalReaction direction="left-to-right" evidence="5">
        <dbReference type="Rhea" id="RHEA:17990"/>
    </physiologicalReaction>
</comment>
<dbReference type="Pfam" id="PF00069">
    <property type="entry name" value="Pkinase"/>
    <property type="match status" value="1"/>
</dbReference>
<evidence type="ECO:0000313" key="9">
    <source>
        <dbReference type="EMBL" id="KAF2496244.1"/>
    </source>
</evidence>
<dbReference type="FunFam" id="1.10.510.10:FF:000314">
    <property type="entry name" value="Serine threonine-protein kinase mak"/>
    <property type="match status" value="1"/>
</dbReference>
<keyword evidence="10" id="KW-1185">Reference proteome</keyword>
<evidence type="ECO:0000256" key="5">
    <source>
        <dbReference type="ARBA" id="ARBA00048130"/>
    </source>
</evidence>
<keyword evidence="3 6" id="KW-0067">ATP-binding</keyword>
<dbReference type="SMART" id="SM00220">
    <property type="entry name" value="S_TKc"/>
    <property type="match status" value="1"/>
</dbReference>